<evidence type="ECO:0000256" key="3">
    <source>
        <dbReference type="ARBA" id="ARBA00015134"/>
    </source>
</evidence>
<dbReference type="GO" id="GO:0005634">
    <property type="term" value="C:nucleus"/>
    <property type="evidence" value="ECO:0007669"/>
    <property type="project" value="UniProtKB-SubCell"/>
</dbReference>
<evidence type="ECO:0000256" key="5">
    <source>
        <dbReference type="SAM" id="MobiDB-lite"/>
    </source>
</evidence>
<dbReference type="InterPro" id="IPR024887">
    <property type="entry name" value="Ashwin"/>
</dbReference>
<dbReference type="Pfam" id="PF15323">
    <property type="entry name" value="Ashwin"/>
    <property type="match status" value="1"/>
</dbReference>
<sequence length="246" mass="27666">MMAGRHFRSGRRALWERTTMAHVGSSIGGRDVECDGLLHPELLSRDFLLLSLGKKNIEVKEVSNDKERLTEIFVQHAMPLPQRQLPKSRWGKIMEDKREQKKVTEPQRKSVNVESGRKRPLIVFDGHSTSTTIKVKRKENGETAQQLHPTQTERTSTSSQKPGASPASPQHYVCSSKINREAKFSSDNNHDHPESTAPPGNATHCIKTEQPAVKIKRAAPKDEADMMGDLKPTEAKKKVIPRVTWP</sequence>
<comment type="subcellular location">
    <subcellularLocation>
        <location evidence="1">Nucleus</location>
    </subcellularLocation>
</comment>
<evidence type="ECO:0000256" key="4">
    <source>
        <dbReference type="ARBA" id="ARBA00023242"/>
    </source>
</evidence>
<dbReference type="PANTHER" id="PTHR28359">
    <property type="entry name" value="ASHWIN"/>
    <property type="match status" value="1"/>
</dbReference>
<evidence type="ECO:0000256" key="2">
    <source>
        <dbReference type="ARBA" id="ARBA00007855"/>
    </source>
</evidence>
<gene>
    <name evidence="6" type="primary">C2orf49</name>
</gene>
<comment type="similarity">
    <text evidence="2">Belongs to the ashwin family.</text>
</comment>
<feature type="compositionally biased region" description="Basic and acidic residues" evidence="5">
    <location>
        <begin position="96"/>
        <end position="108"/>
    </location>
</feature>
<dbReference type="AlphaFoldDB" id="A0A8C5MWF4"/>
<protein>
    <recommendedName>
        <fullName evidence="3">Ashwin</fullName>
    </recommendedName>
</protein>
<evidence type="ECO:0000313" key="6">
    <source>
        <dbReference type="Ensembl" id="ENSLLEP00000020042.1"/>
    </source>
</evidence>
<evidence type="ECO:0000313" key="7">
    <source>
        <dbReference type="Proteomes" id="UP000694569"/>
    </source>
</evidence>
<reference evidence="6" key="1">
    <citation type="submission" date="2025-08" db="UniProtKB">
        <authorList>
            <consortium name="Ensembl"/>
        </authorList>
    </citation>
    <scope>IDENTIFICATION</scope>
</reference>
<accession>A0A8C5MWF4</accession>
<name>A0A8C5MWF4_9ANUR</name>
<dbReference type="PANTHER" id="PTHR28359:SF1">
    <property type="entry name" value="ASHWIN"/>
    <property type="match status" value="1"/>
</dbReference>
<dbReference type="OrthoDB" id="10071059at2759"/>
<feature type="region of interest" description="Disordered" evidence="5">
    <location>
        <begin position="96"/>
        <end position="171"/>
    </location>
</feature>
<feature type="compositionally biased region" description="Polar residues" evidence="5">
    <location>
        <begin position="142"/>
        <end position="162"/>
    </location>
</feature>
<dbReference type="GO" id="GO:0048598">
    <property type="term" value="P:embryonic morphogenesis"/>
    <property type="evidence" value="ECO:0007669"/>
    <property type="project" value="InterPro"/>
</dbReference>
<feature type="region of interest" description="Disordered" evidence="5">
    <location>
        <begin position="183"/>
        <end position="246"/>
    </location>
</feature>
<keyword evidence="7" id="KW-1185">Reference proteome</keyword>
<feature type="compositionally biased region" description="Basic and acidic residues" evidence="5">
    <location>
        <begin position="183"/>
        <end position="194"/>
    </location>
</feature>
<dbReference type="GO" id="GO:0072669">
    <property type="term" value="C:tRNA-splicing ligase complex"/>
    <property type="evidence" value="ECO:0007669"/>
    <property type="project" value="InterPro"/>
</dbReference>
<dbReference type="GeneTree" id="ENSGT00390000007488"/>
<dbReference type="Proteomes" id="UP000694569">
    <property type="component" value="Unplaced"/>
</dbReference>
<reference evidence="6" key="2">
    <citation type="submission" date="2025-09" db="UniProtKB">
        <authorList>
            <consortium name="Ensembl"/>
        </authorList>
    </citation>
    <scope>IDENTIFICATION</scope>
</reference>
<keyword evidence="4" id="KW-0539">Nucleus</keyword>
<dbReference type="Ensembl" id="ENSLLET00000020830.1">
    <property type="protein sequence ID" value="ENSLLEP00000020042.1"/>
    <property type="gene ID" value="ENSLLEG00000012725.1"/>
</dbReference>
<proteinExistence type="inferred from homology"/>
<evidence type="ECO:0000256" key="1">
    <source>
        <dbReference type="ARBA" id="ARBA00004123"/>
    </source>
</evidence>
<organism evidence="6 7">
    <name type="scientific">Leptobrachium leishanense</name>
    <name type="common">Leishan spiny toad</name>
    <dbReference type="NCBI Taxonomy" id="445787"/>
    <lineage>
        <taxon>Eukaryota</taxon>
        <taxon>Metazoa</taxon>
        <taxon>Chordata</taxon>
        <taxon>Craniata</taxon>
        <taxon>Vertebrata</taxon>
        <taxon>Euteleostomi</taxon>
        <taxon>Amphibia</taxon>
        <taxon>Batrachia</taxon>
        <taxon>Anura</taxon>
        <taxon>Pelobatoidea</taxon>
        <taxon>Megophryidae</taxon>
        <taxon>Leptobrachium</taxon>
    </lineage>
</organism>